<dbReference type="InterPro" id="IPR051460">
    <property type="entry name" value="HdrC_iron-sulfur_subunit"/>
</dbReference>
<dbReference type="EMBL" id="BARV01043761">
    <property type="protein sequence ID" value="GAI65984.1"/>
    <property type="molecule type" value="Genomic_DNA"/>
</dbReference>
<evidence type="ECO:0000313" key="7">
    <source>
        <dbReference type="EMBL" id="GAI65984.1"/>
    </source>
</evidence>
<feature type="domain" description="Cysteine-rich" evidence="6">
    <location>
        <begin position="74"/>
        <end position="98"/>
    </location>
</feature>
<feature type="non-terminal residue" evidence="7">
    <location>
        <position position="102"/>
    </location>
</feature>
<dbReference type="PANTHER" id="PTHR43255:SF1">
    <property type="entry name" value="IRON-SULFUR-BINDING OXIDOREDUCTASE FADF-RELATED"/>
    <property type="match status" value="1"/>
</dbReference>
<sequence length="102" mass="11842">VATNIEMIRSLGVKEVVFSCSGCFSTMNIEYNKFTDNNLGFDLSHMVQFVPRYAKEKGLKIRYTKRTKDNPLVVTYHDPCHLGRYSEIYDEPRELIDMIEGI</sequence>
<organism evidence="7">
    <name type="scientific">marine sediment metagenome</name>
    <dbReference type="NCBI Taxonomy" id="412755"/>
    <lineage>
        <taxon>unclassified sequences</taxon>
        <taxon>metagenomes</taxon>
        <taxon>ecological metagenomes</taxon>
    </lineage>
</organism>
<accession>X1SE02</accession>
<evidence type="ECO:0000256" key="5">
    <source>
        <dbReference type="ARBA" id="ARBA00023014"/>
    </source>
</evidence>
<feature type="non-terminal residue" evidence="7">
    <location>
        <position position="1"/>
    </location>
</feature>
<reference evidence="7" key="1">
    <citation type="journal article" date="2014" name="Front. Microbiol.">
        <title>High frequency of phylogenetically diverse reductive dehalogenase-homologous genes in deep subseafloor sedimentary metagenomes.</title>
        <authorList>
            <person name="Kawai M."/>
            <person name="Futagami T."/>
            <person name="Toyoda A."/>
            <person name="Takaki Y."/>
            <person name="Nishi S."/>
            <person name="Hori S."/>
            <person name="Arai W."/>
            <person name="Tsubouchi T."/>
            <person name="Morono Y."/>
            <person name="Uchiyama I."/>
            <person name="Ito T."/>
            <person name="Fujiyama A."/>
            <person name="Inagaki F."/>
            <person name="Takami H."/>
        </authorList>
    </citation>
    <scope>NUCLEOTIDE SEQUENCE</scope>
    <source>
        <strain evidence="7">Expedition CK06-06</strain>
    </source>
</reference>
<evidence type="ECO:0000259" key="6">
    <source>
        <dbReference type="Pfam" id="PF02754"/>
    </source>
</evidence>
<dbReference type="GO" id="GO:0046872">
    <property type="term" value="F:metal ion binding"/>
    <property type="evidence" value="ECO:0007669"/>
    <property type="project" value="UniProtKB-KW"/>
</dbReference>
<keyword evidence="1" id="KW-0004">4Fe-4S</keyword>
<name>X1SE02_9ZZZZ</name>
<dbReference type="GO" id="GO:0051539">
    <property type="term" value="F:4 iron, 4 sulfur cluster binding"/>
    <property type="evidence" value="ECO:0007669"/>
    <property type="project" value="UniProtKB-KW"/>
</dbReference>
<gene>
    <name evidence="7" type="ORF">S06H3_65150</name>
</gene>
<evidence type="ECO:0000256" key="4">
    <source>
        <dbReference type="ARBA" id="ARBA00023004"/>
    </source>
</evidence>
<dbReference type="GO" id="GO:0005886">
    <property type="term" value="C:plasma membrane"/>
    <property type="evidence" value="ECO:0007669"/>
    <property type="project" value="TreeGrafter"/>
</dbReference>
<evidence type="ECO:0000256" key="2">
    <source>
        <dbReference type="ARBA" id="ARBA00022723"/>
    </source>
</evidence>
<proteinExistence type="predicted"/>
<keyword evidence="2" id="KW-0479">Metal-binding</keyword>
<keyword evidence="3" id="KW-0560">Oxidoreductase</keyword>
<comment type="caution">
    <text evidence="7">The sequence shown here is derived from an EMBL/GenBank/DDBJ whole genome shotgun (WGS) entry which is preliminary data.</text>
</comment>
<keyword evidence="5" id="KW-0411">Iron-sulfur</keyword>
<evidence type="ECO:0000256" key="1">
    <source>
        <dbReference type="ARBA" id="ARBA00022485"/>
    </source>
</evidence>
<keyword evidence="4" id="KW-0408">Iron</keyword>
<dbReference type="GO" id="GO:0016491">
    <property type="term" value="F:oxidoreductase activity"/>
    <property type="evidence" value="ECO:0007669"/>
    <property type="project" value="UniProtKB-KW"/>
</dbReference>
<dbReference type="InterPro" id="IPR004017">
    <property type="entry name" value="Cys_rich_dom"/>
</dbReference>
<dbReference type="PANTHER" id="PTHR43255">
    <property type="entry name" value="IRON-SULFUR-BINDING OXIDOREDUCTASE FADF-RELATED-RELATED"/>
    <property type="match status" value="1"/>
</dbReference>
<protein>
    <recommendedName>
        <fullName evidence="6">Cysteine-rich domain-containing protein</fullName>
    </recommendedName>
</protein>
<dbReference type="Pfam" id="PF02754">
    <property type="entry name" value="CCG"/>
    <property type="match status" value="1"/>
</dbReference>
<dbReference type="AlphaFoldDB" id="X1SE02"/>
<evidence type="ECO:0000256" key="3">
    <source>
        <dbReference type="ARBA" id="ARBA00023002"/>
    </source>
</evidence>